<dbReference type="WBParaSite" id="maker-PairedContig_5903-snap-gene-0.8-mRNA-1">
    <property type="protein sequence ID" value="maker-PairedContig_5903-snap-gene-0.8-mRNA-1"/>
    <property type="gene ID" value="maker-PairedContig_5903-snap-gene-0.8"/>
</dbReference>
<organism evidence="1">
    <name type="scientific">Wuchereria bancrofti</name>
    <dbReference type="NCBI Taxonomy" id="6293"/>
    <lineage>
        <taxon>Eukaryota</taxon>
        <taxon>Metazoa</taxon>
        <taxon>Ecdysozoa</taxon>
        <taxon>Nematoda</taxon>
        <taxon>Chromadorea</taxon>
        <taxon>Rhabditida</taxon>
        <taxon>Spirurina</taxon>
        <taxon>Spiruromorpha</taxon>
        <taxon>Filarioidea</taxon>
        <taxon>Onchocercidae</taxon>
        <taxon>Wuchereria</taxon>
    </lineage>
</organism>
<accession>A0A1I8EXQ2</accession>
<evidence type="ECO:0000313" key="1">
    <source>
        <dbReference type="WBParaSite" id="maker-PairedContig_5903-snap-gene-0.8-mRNA-1"/>
    </source>
</evidence>
<reference evidence="1" key="1">
    <citation type="submission" date="2016-11" db="UniProtKB">
        <authorList>
            <consortium name="WormBaseParasite"/>
        </authorList>
    </citation>
    <scope>IDENTIFICATION</scope>
    <source>
        <strain evidence="1">pt0022</strain>
    </source>
</reference>
<sequence length="375" mass="43233">MDVINEYSLHICYQFHGNYFKKTFNKLYYCKWTALKGCLSGDDQIASSSTFGSTEIVETIGRQGELIEFVNEVPIIYNYDDDITIRFELFAADKSVSSSVCSDSRRNSDTIVRFRSSNEILFWDFVDSFECELNAVIHRGRLSEEEDERIREGSAGRFTVISERVPIGRFFSEKQIRMEISISQLEKRGKMKYTDLEIYLSIHRKSLKDDYIIIYRSPKTVQLTSTRSFILLFEMLQMVTSSLRSHDISTNILFGVSKRSFHPVGVLHVNFYMDNSAMSCPSRSSTEYRHRSSIELSSSLSSTEDRCQHLTKNIDEEEMRFSPSFGNVMLASGRTQAYLLSLLAPTIEVRLRQPSIRSVNSLTDNNFYKCASNNF</sequence>
<proteinExistence type="predicted"/>
<protein>
    <submittedName>
        <fullName evidence="1">Uncharacterized protein</fullName>
    </submittedName>
</protein>
<dbReference type="STRING" id="6293.A0A1I8EXQ2"/>
<name>A0A1I8EXQ2_WUCBA</name>
<dbReference type="AlphaFoldDB" id="A0A1I8EXQ2"/>